<evidence type="ECO:0000256" key="3">
    <source>
        <dbReference type="ARBA" id="ARBA00022833"/>
    </source>
</evidence>
<evidence type="ECO:0000256" key="1">
    <source>
        <dbReference type="ARBA" id="ARBA00022723"/>
    </source>
</evidence>
<dbReference type="GO" id="GO:0008270">
    <property type="term" value="F:zinc ion binding"/>
    <property type="evidence" value="ECO:0007669"/>
    <property type="project" value="UniProtKB-KW"/>
</dbReference>
<dbReference type="PANTHER" id="PTHR15898:SF13">
    <property type="entry name" value="BIFUNCTIONAL APOPTOSIS REGULATOR"/>
    <property type="match status" value="1"/>
</dbReference>
<dbReference type="InterPro" id="IPR043145">
    <property type="entry name" value="Znf_ZZ_sf"/>
</dbReference>
<reference evidence="7 8" key="1">
    <citation type="journal article" date="2010" name="Plant Cell">
        <title>The Chlorella variabilis NC64A genome reveals adaptation to photosymbiosis, coevolution with viruses, and cryptic sex.</title>
        <authorList>
            <person name="Blanc G."/>
            <person name="Duncan G."/>
            <person name="Agarkova I."/>
            <person name="Borodovsky M."/>
            <person name="Gurnon J."/>
            <person name="Kuo A."/>
            <person name="Lindquist E."/>
            <person name="Lucas S."/>
            <person name="Pangilinan J."/>
            <person name="Polle J."/>
            <person name="Salamov A."/>
            <person name="Terry A."/>
            <person name="Yamada T."/>
            <person name="Dunigan D.D."/>
            <person name="Grigoriev I.V."/>
            <person name="Claverie J.M."/>
            <person name="Van Etten J.L."/>
        </authorList>
    </citation>
    <scope>NUCLEOTIDE SEQUENCE [LARGE SCALE GENOMIC DNA]</scope>
    <source>
        <strain evidence="7 8">NC64A</strain>
    </source>
</reference>
<dbReference type="InterPro" id="IPR017907">
    <property type="entry name" value="Znf_RING_CS"/>
</dbReference>
<keyword evidence="8" id="KW-1185">Reference proteome</keyword>
<dbReference type="FunFam" id="3.30.40.10:FF:000489">
    <property type="entry name" value="E3 ubiquitin-protein ligase PRT1"/>
    <property type="match status" value="1"/>
</dbReference>
<dbReference type="InterPro" id="IPR013083">
    <property type="entry name" value="Znf_RING/FYVE/PHD"/>
</dbReference>
<dbReference type="PANTHER" id="PTHR15898">
    <property type="entry name" value="BIFUNCTIONAL APOPTOSIS REGULATOR"/>
    <property type="match status" value="1"/>
</dbReference>
<evidence type="ECO:0000259" key="6">
    <source>
        <dbReference type="PROSITE" id="PS50089"/>
    </source>
</evidence>
<evidence type="ECO:0000313" key="8">
    <source>
        <dbReference type="Proteomes" id="UP000008141"/>
    </source>
</evidence>
<dbReference type="RefSeq" id="XP_005851253.1">
    <property type="nucleotide sequence ID" value="XM_005851191.1"/>
</dbReference>
<dbReference type="GO" id="GO:0043161">
    <property type="term" value="P:proteasome-mediated ubiquitin-dependent protein catabolic process"/>
    <property type="evidence" value="ECO:0007669"/>
    <property type="project" value="TreeGrafter"/>
</dbReference>
<keyword evidence="3" id="KW-0862">Zinc</keyword>
<dbReference type="Gene3D" id="3.30.60.90">
    <property type="match status" value="1"/>
</dbReference>
<dbReference type="PROSITE" id="PS50089">
    <property type="entry name" value="ZF_RING_2"/>
    <property type="match status" value="1"/>
</dbReference>
<dbReference type="InterPro" id="IPR001841">
    <property type="entry name" value="Znf_RING"/>
</dbReference>
<gene>
    <name evidence="7" type="ORF">CHLNCDRAFT_49994</name>
</gene>
<evidence type="ECO:0000313" key="7">
    <source>
        <dbReference type="EMBL" id="EFN59151.1"/>
    </source>
</evidence>
<dbReference type="GeneID" id="17358566"/>
<evidence type="ECO:0000256" key="2">
    <source>
        <dbReference type="ARBA" id="ARBA00022771"/>
    </source>
</evidence>
<feature type="region of interest" description="Disordered" evidence="5">
    <location>
        <begin position="476"/>
        <end position="523"/>
    </location>
</feature>
<dbReference type="STRING" id="554065.E1Z511"/>
<dbReference type="eggNOG" id="KOG4159">
    <property type="taxonomic scope" value="Eukaryota"/>
</dbReference>
<proteinExistence type="predicted"/>
<dbReference type="PROSITE" id="PS00518">
    <property type="entry name" value="ZF_RING_1"/>
    <property type="match status" value="1"/>
</dbReference>
<feature type="compositionally biased region" description="Low complexity" evidence="5">
    <location>
        <begin position="240"/>
        <end position="255"/>
    </location>
</feature>
<feature type="region of interest" description="Disordered" evidence="5">
    <location>
        <begin position="411"/>
        <end position="458"/>
    </location>
</feature>
<organism evidence="8">
    <name type="scientific">Chlorella variabilis</name>
    <name type="common">Green alga</name>
    <dbReference type="NCBI Taxonomy" id="554065"/>
    <lineage>
        <taxon>Eukaryota</taxon>
        <taxon>Viridiplantae</taxon>
        <taxon>Chlorophyta</taxon>
        <taxon>core chlorophytes</taxon>
        <taxon>Trebouxiophyceae</taxon>
        <taxon>Chlorellales</taxon>
        <taxon>Chlorellaceae</taxon>
        <taxon>Chlorella clade</taxon>
        <taxon>Chlorella</taxon>
    </lineage>
</organism>
<dbReference type="Pfam" id="PF13923">
    <property type="entry name" value="zf-C3HC4_2"/>
    <property type="match status" value="1"/>
</dbReference>
<dbReference type="EMBL" id="GL433836">
    <property type="protein sequence ID" value="EFN59151.1"/>
    <property type="molecule type" value="Genomic_DNA"/>
</dbReference>
<protein>
    <recommendedName>
        <fullName evidence="6">RING-type domain-containing protein</fullName>
    </recommendedName>
</protein>
<feature type="compositionally biased region" description="Gly residues" evidence="5">
    <location>
        <begin position="510"/>
        <end position="519"/>
    </location>
</feature>
<feature type="compositionally biased region" description="Low complexity" evidence="5">
    <location>
        <begin position="489"/>
        <end position="509"/>
    </location>
</feature>
<dbReference type="OrthoDB" id="6270329at2759"/>
<evidence type="ECO:0000256" key="5">
    <source>
        <dbReference type="SAM" id="MobiDB-lite"/>
    </source>
</evidence>
<dbReference type="Proteomes" id="UP000008141">
    <property type="component" value="Unassembled WGS sequence"/>
</dbReference>
<dbReference type="Gene3D" id="3.30.40.10">
    <property type="entry name" value="Zinc/RING finger domain, C3HC4 (zinc finger)"/>
    <property type="match status" value="1"/>
</dbReference>
<sequence>MQPPLPPLPTLPQVTPLPAAGAMVLGEEEWRCPTCLDLLYKPAVNTTCGHIYCFWCLHKAMSPYTPSSCPVCRAKYTHLPAICPKLHRFLSCQLPERYAARRQETEAEERQSGGASPDPEEAGPLPPPASPGAWRPLHFACDSPACRKLLCRPVVLTCGHSVCQLTCLPSCCCCGGGEGATAWECPACGMATRQPPAVCKQLGDLLVQLFPEESARREAECQQAAQERVAAEGGGGGSGSVQPPSQSQQAAQQAATRRRALARRVAQAAAAETLAPGGQPQQQALSPALATALRRRQAAGGRSQELAERLEANLQQLTGDAYTHHGVGCDGCGAGRGGLYPIQGRRYQCRDCPDAMGFDLCGACMDRGLSDIVGRFNQKHTPEHRMRLAANPELPMDQLMWLLELTLTGGDEEEQRAPPPPQQQQGDRHAPPQQQQQGPPAPAGGGGSSGSGGSGAAVDGAAEELEFPALRRGPRPAYDAAAQEPSPSAHARPQPAPGQGAAAAASQGPGERGLIGGSDSGEEQEVHTVAAAACFACWPNSEHQTRNIPLSLDSNRKMSSFFAPGWCRQHAQLIGYLQRLKAAEEQCRTCSGGGALTEALADTIGFELQRRPSGIQHPDAGDGVFLTAGGCPAGGILTLYPGLVHDMGDFVLLLGVSAPDDACAPAPPAWTLDNHYLLQLRCLNAACLVDGQPGGLSAQRFQAAAASWAAGQPEAALVNASWLALGGQQRAELDGRLGCEALLRQAALGHMLNHGPAAAANAAFDMCPLPAALPPSLQRYVPSLSVGGRGEEEVRWVPLVTARTALGATAGSPVELLVDYGINPLSLGFRPWIPLRATACNANGNHFRVSLTIAIRRRCKTCLKGYTGFPRPAATTRWDWSLAGGPKARPQCLPHRPTPETAAATGGGGVWWCGLAHHKAEARKMGTRAAKVSSLAALLAASAEQPPPAAVEEVNGGAATAPLERSLSAQLQRLYTAWEQGQVIFDNL</sequence>
<feature type="domain" description="RING-type" evidence="6">
    <location>
        <begin position="32"/>
        <end position="73"/>
    </location>
</feature>
<dbReference type="AlphaFoldDB" id="E1Z511"/>
<keyword evidence="1" id="KW-0479">Metal-binding</keyword>
<feature type="region of interest" description="Disordered" evidence="5">
    <location>
        <begin position="103"/>
        <end position="129"/>
    </location>
</feature>
<name>E1Z511_CHLVA</name>
<keyword evidence="2 4" id="KW-0863">Zinc-finger</keyword>
<evidence type="ECO:0000256" key="4">
    <source>
        <dbReference type="PROSITE-ProRule" id="PRU00175"/>
    </source>
</evidence>
<dbReference type="KEGG" id="cvr:CHLNCDRAFT_49994"/>
<dbReference type="InParanoid" id="E1Z511"/>
<feature type="compositionally biased region" description="Gly residues" evidence="5">
    <location>
        <begin position="443"/>
        <end position="455"/>
    </location>
</feature>
<dbReference type="SUPFAM" id="SSF57850">
    <property type="entry name" value="RING/U-box"/>
    <property type="match status" value="2"/>
</dbReference>
<dbReference type="SMART" id="SM00184">
    <property type="entry name" value="RING"/>
    <property type="match status" value="1"/>
</dbReference>
<accession>E1Z511</accession>
<dbReference type="eggNOG" id="KOG4582">
    <property type="taxonomic scope" value="Eukaryota"/>
</dbReference>
<feature type="region of interest" description="Disordered" evidence="5">
    <location>
        <begin position="221"/>
        <end position="258"/>
    </location>
</feature>
<dbReference type="GO" id="GO:0061630">
    <property type="term" value="F:ubiquitin protein ligase activity"/>
    <property type="evidence" value="ECO:0007669"/>
    <property type="project" value="TreeGrafter"/>
</dbReference>